<evidence type="ECO:0000313" key="3">
    <source>
        <dbReference type="EMBL" id="SEU26766.1"/>
    </source>
</evidence>
<evidence type="ECO:0000313" key="2">
    <source>
        <dbReference type="EMBL" id="GEN09777.1"/>
    </source>
</evidence>
<reference evidence="3 4" key="1">
    <citation type="submission" date="2016-10" db="EMBL/GenBank/DDBJ databases">
        <authorList>
            <person name="Varghese N."/>
            <person name="Submissions S."/>
        </authorList>
    </citation>
    <scope>NUCLEOTIDE SEQUENCE [LARGE SCALE GENOMIC DNA]</scope>
    <source>
        <strain evidence="3 4">DSM 16525</strain>
    </source>
</reference>
<evidence type="ECO:0000256" key="1">
    <source>
        <dbReference type="SAM" id="MobiDB-lite"/>
    </source>
</evidence>
<dbReference type="Pfam" id="PF13365">
    <property type="entry name" value="Trypsin_2"/>
    <property type="match status" value="1"/>
</dbReference>
<dbReference type="Proteomes" id="UP000321514">
    <property type="component" value="Unassembled WGS sequence"/>
</dbReference>
<dbReference type="InterPro" id="IPR009003">
    <property type="entry name" value="Peptidase_S1_PA"/>
</dbReference>
<dbReference type="PANTHER" id="PTHR43019">
    <property type="entry name" value="SERINE ENDOPROTEASE DEGS"/>
    <property type="match status" value="1"/>
</dbReference>
<evidence type="ECO:0000313" key="5">
    <source>
        <dbReference type="Proteomes" id="UP000321514"/>
    </source>
</evidence>
<dbReference type="Gene3D" id="2.40.10.120">
    <property type="match status" value="1"/>
</dbReference>
<feature type="region of interest" description="Disordered" evidence="1">
    <location>
        <begin position="15"/>
        <end position="39"/>
    </location>
</feature>
<keyword evidence="4" id="KW-1185">Reference proteome</keyword>
<dbReference type="EMBL" id="FOIB01000007">
    <property type="protein sequence ID" value="SEU26766.1"/>
    <property type="molecule type" value="Genomic_DNA"/>
</dbReference>
<dbReference type="PRINTS" id="PR00834">
    <property type="entry name" value="PROTEASES2C"/>
</dbReference>
<dbReference type="InterPro" id="IPR001940">
    <property type="entry name" value="Peptidase_S1C"/>
</dbReference>
<gene>
    <name evidence="2" type="ORF">MFU01_48140</name>
    <name evidence="3" type="ORF">SAMN05443572_107316</name>
</gene>
<dbReference type="PANTHER" id="PTHR43019:SF23">
    <property type="entry name" value="PROTEASE DO-LIKE 5, CHLOROPLASTIC"/>
    <property type="match status" value="1"/>
</dbReference>
<accession>A0A511T728</accession>
<dbReference type="OrthoDB" id="8581982at2"/>
<sequence length="446" mass="48446">MFVFLLVAVLGQAPAVAPSEPGAPSAVRSQPDVVPAPAPEPPPAVLPPATHELFQRIQNRVAQVRIIERRSGTRSSIGSAFFVSGDGYAITNYHVVSDVVLHPEDYTAQLVLRTGGEPVPARLVDVDVVHDLAVIRMDEPVKDFFVLEDREPPQGARLFAMGNPHDLGTTIVEGTYNGFIQDSLYERLHFSGAINPGMSGGPTLTGQGTVVGVNVATMGNQLGFLVPVHRARTLLGRALKLAPDATPALMETVRAQLIENQQRLTEQMLAASLPKQTLGSYHVPGRWIPFLKCWGDTPHDPEVPYTVTNYQCSSEEDIYLSSRHRTGVVAFLHQQASSQELGALRFSALYTALFSQDPDTVEASREDVTNFRCTSEFVDVGGLPVRAAMCLRAYKRFPGLYDLVLRAAALNASTSGVDTSLTLGGFTADNARKLARRYLEGLSWTK</sequence>
<name>A0A511T728_MYXFU</name>
<dbReference type="SUPFAM" id="SSF50494">
    <property type="entry name" value="Trypsin-like serine proteases"/>
    <property type="match status" value="1"/>
</dbReference>
<dbReference type="Proteomes" id="UP000183760">
    <property type="component" value="Unassembled WGS sequence"/>
</dbReference>
<evidence type="ECO:0000313" key="4">
    <source>
        <dbReference type="Proteomes" id="UP000183760"/>
    </source>
</evidence>
<dbReference type="STRING" id="1334629.MFUL124B02_21000"/>
<dbReference type="GO" id="GO:0004252">
    <property type="term" value="F:serine-type endopeptidase activity"/>
    <property type="evidence" value="ECO:0007669"/>
    <property type="project" value="InterPro"/>
</dbReference>
<reference evidence="2 5" key="2">
    <citation type="submission" date="2019-07" db="EMBL/GenBank/DDBJ databases">
        <title>Whole genome shotgun sequence of Myxococcus fulvus NBRC 100333.</title>
        <authorList>
            <person name="Hosoyama A."/>
            <person name="Uohara A."/>
            <person name="Ohji S."/>
            <person name="Ichikawa N."/>
        </authorList>
    </citation>
    <scope>NUCLEOTIDE SEQUENCE [LARGE SCALE GENOMIC DNA]</scope>
    <source>
        <strain evidence="2 5">NBRC 100333</strain>
    </source>
</reference>
<protein>
    <submittedName>
        <fullName evidence="3">Trypsin-like peptidase domain-containing protein</fullName>
    </submittedName>
</protein>
<organism evidence="2 5">
    <name type="scientific">Myxococcus fulvus</name>
    <dbReference type="NCBI Taxonomy" id="33"/>
    <lineage>
        <taxon>Bacteria</taxon>
        <taxon>Pseudomonadati</taxon>
        <taxon>Myxococcota</taxon>
        <taxon>Myxococcia</taxon>
        <taxon>Myxococcales</taxon>
        <taxon>Cystobacterineae</taxon>
        <taxon>Myxococcaceae</taxon>
        <taxon>Myxococcus</taxon>
    </lineage>
</organism>
<dbReference type="GO" id="GO:0006508">
    <property type="term" value="P:proteolysis"/>
    <property type="evidence" value="ECO:0007669"/>
    <property type="project" value="InterPro"/>
</dbReference>
<proteinExistence type="predicted"/>
<dbReference type="EMBL" id="BJXR01000036">
    <property type="protein sequence ID" value="GEN09777.1"/>
    <property type="molecule type" value="Genomic_DNA"/>
</dbReference>
<dbReference type="RefSeq" id="WP_074957002.1">
    <property type="nucleotide sequence ID" value="NZ_BJXR01000036.1"/>
</dbReference>
<comment type="caution">
    <text evidence="2">The sequence shown here is derived from an EMBL/GenBank/DDBJ whole genome shotgun (WGS) entry which is preliminary data.</text>
</comment>
<dbReference type="AlphaFoldDB" id="A0A511T728"/>